<reference evidence="1 2" key="1">
    <citation type="submission" date="2024-06" db="EMBL/GenBank/DDBJ databases">
        <title>Sorghum-associated microbial communities from plants grown in Nebraska, USA.</title>
        <authorList>
            <person name="Schachtman D."/>
        </authorList>
    </citation>
    <scope>NUCLEOTIDE SEQUENCE [LARGE SCALE GENOMIC DNA]</scope>
    <source>
        <strain evidence="1 2">2709</strain>
    </source>
</reference>
<keyword evidence="2" id="KW-1185">Reference proteome</keyword>
<evidence type="ECO:0000313" key="2">
    <source>
        <dbReference type="Proteomes" id="UP001549320"/>
    </source>
</evidence>
<dbReference type="RefSeq" id="WP_354442108.1">
    <property type="nucleotide sequence ID" value="NZ_JBEPSH010000002.1"/>
</dbReference>
<dbReference type="Proteomes" id="UP001549320">
    <property type="component" value="Unassembled WGS sequence"/>
</dbReference>
<dbReference type="EMBL" id="JBEPSH010000002">
    <property type="protein sequence ID" value="MET4576177.1"/>
    <property type="molecule type" value="Genomic_DNA"/>
</dbReference>
<gene>
    <name evidence="1" type="ORF">ABIE13_001277</name>
</gene>
<evidence type="ECO:0000313" key="1">
    <source>
        <dbReference type="EMBL" id="MET4576177.1"/>
    </source>
</evidence>
<accession>A0ABV2Q6G5</accession>
<proteinExistence type="predicted"/>
<organism evidence="1 2">
    <name type="scientific">Ottowia thiooxydans</name>
    <dbReference type="NCBI Taxonomy" id="219182"/>
    <lineage>
        <taxon>Bacteria</taxon>
        <taxon>Pseudomonadati</taxon>
        <taxon>Pseudomonadota</taxon>
        <taxon>Betaproteobacteria</taxon>
        <taxon>Burkholderiales</taxon>
        <taxon>Comamonadaceae</taxon>
        <taxon>Ottowia</taxon>
    </lineage>
</organism>
<name>A0ABV2Q6G5_9BURK</name>
<protein>
    <submittedName>
        <fullName evidence="1">Uncharacterized protein</fullName>
    </submittedName>
</protein>
<comment type="caution">
    <text evidence="1">The sequence shown here is derived from an EMBL/GenBank/DDBJ whole genome shotgun (WGS) entry which is preliminary data.</text>
</comment>
<sequence>MEMIKTAKGREALTDRASMSMSERRILILCDGKRSRQEIVSWLGKGALLVMDSLFEQGYLAIARSVPPSRPAVAAEVHMVAADSAPEQTGAPLSQFS</sequence>